<protein>
    <submittedName>
        <fullName evidence="3">Uncharacterized protein</fullName>
    </submittedName>
</protein>
<keyword evidence="2" id="KW-0732">Signal</keyword>
<dbReference type="Proteomes" id="UP000236752">
    <property type="component" value="Unassembled WGS sequence"/>
</dbReference>
<dbReference type="RefSeq" id="WP_103909577.1">
    <property type="nucleotide sequence ID" value="NZ_FNUZ01000002.1"/>
</dbReference>
<dbReference type="AlphaFoldDB" id="A0A1H5VXM3"/>
<evidence type="ECO:0000256" key="1">
    <source>
        <dbReference type="SAM" id="MobiDB-lite"/>
    </source>
</evidence>
<sequence>MHVKALTALILSAAPLAAQQPLSAIDWLDDAPTRIAVTGSNATSTGTPEQAKTEAPTADTATTPDVEVMTLDSSTTRDAVGLLPSSKTGLPSNLWSASDARDVISALADIEATVPAISTLVSTLLLAEADPPAVSEVDDALLVARIERLIEDGAVDAAAALLERADPNTKSLFPLWFDVTLLLGDMPEVCTTLLNDPSLAQDLSQRIFCLARAGQWHQASLTLSSAEALGQINQRDADLLTRFLDPEMGEDTPMMPPPSKPSVLQFRLYESIGEPLPSYRLPRKFAVTELSGDQGWRAQIVAAERLARAGTLSSNRLLGIYTMRRPAASGGIWDRVEALQRFDRAITTRDPKSVGTALVNVWPKMKEAGLLVSFAELYADKLQGLPMSATAREVSAQAALLSPLYEEYALALENDPTFAFEAQIARGIAPTQVSDRRFAAEIAAGFAGQEPSERVSSLLKQGKLGEAILQAIALFQSGVDGNGPDLTEGLAALRTLGLEDTARRAALQLLIAGPSQS</sequence>
<feature type="compositionally biased region" description="Polar residues" evidence="1">
    <location>
        <begin position="38"/>
        <end position="50"/>
    </location>
</feature>
<feature type="signal peptide" evidence="2">
    <location>
        <begin position="1"/>
        <end position="24"/>
    </location>
</feature>
<dbReference type="OrthoDB" id="7929427at2"/>
<organism evidence="3 4">
    <name type="scientific">Thalassococcus halodurans</name>
    <dbReference type="NCBI Taxonomy" id="373675"/>
    <lineage>
        <taxon>Bacteria</taxon>
        <taxon>Pseudomonadati</taxon>
        <taxon>Pseudomonadota</taxon>
        <taxon>Alphaproteobacteria</taxon>
        <taxon>Rhodobacterales</taxon>
        <taxon>Roseobacteraceae</taxon>
        <taxon>Thalassococcus</taxon>
    </lineage>
</organism>
<evidence type="ECO:0000256" key="2">
    <source>
        <dbReference type="SAM" id="SignalP"/>
    </source>
</evidence>
<reference evidence="3 4" key="1">
    <citation type="submission" date="2016-10" db="EMBL/GenBank/DDBJ databases">
        <authorList>
            <person name="de Groot N.N."/>
        </authorList>
    </citation>
    <scope>NUCLEOTIDE SEQUENCE [LARGE SCALE GENOMIC DNA]</scope>
    <source>
        <strain evidence="3 4">DSM 26915</strain>
    </source>
</reference>
<proteinExistence type="predicted"/>
<dbReference type="EMBL" id="FNUZ01000002">
    <property type="protein sequence ID" value="SEF91307.1"/>
    <property type="molecule type" value="Genomic_DNA"/>
</dbReference>
<keyword evidence="4" id="KW-1185">Reference proteome</keyword>
<evidence type="ECO:0000313" key="3">
    <source>
        <dbReference type="EMBL" id="SEF91307.1"/>
    </source>
</evidence>
<feature type="chain" id="PRO_5009287691" evidence="2">
    <location>
        <begin position="25"/>
        <end position="517"/>
    </location>
</feature>
<feature type="region of interest" description="Disordered" evidence="1">
    <location>
        <begin position="38"/>
        <end position="61"/>
    </location>
</feature>
<name>A0A1H5VXM3_9RHOB</name>
<accession>A0A1H5VXM3</accession>
<gene>
    <name evidence="3" type="ORF">SAMN04488045_1203</name>
</gene>
<evidence type="ECO:0000313" key="4">
    <source>
        <dbReference type="Proteomes" id="UP000236752"/>
    </source>
</evidence>